<gene>
    <name evidence="5" type="ORF">ACFSB2_12220</name>
</gene>
<protein>
    <submittedName>
        <fullName evidence="5">ABC transporter ATP-binding protein</fullName>
    </submittedName>
</protein>
<dbReference type="SMART" id="SM00382">
    <property type="entry name" value="AAA"/>
    <property type="match status" value="1"/>
</dbReference>
<proteinExistence type="predicted"/>
<keyword evidence="1" id="KW-0813">Transport</keyword>
<comment type="caution">
    <text evidence="5">The sequence shown here is derived from an EMBL/GenBank/DDBJ whole genome shotgun (WGS) entry which is preliminary data.</text>
</comment>
<dbReference type="PANTHER" id="PTHR42939:SF1">
    <property type="entry name" value="ABC TRANSPORTER ATP-BINDING PROTEIN ALBC-RELATED"/>
    <property type="match status" value="1"/>
</dbReference>
<dbReference type="RefSeq" id="WP_377943330.1">
    <property type="nucleotide sequence ID" value="NZ_JBHUCX010000028.1"/>
</dbReference>
<dbReference type="PROSITE" id="PS50893">
    <property type="entry name" value="ABC_TRANSPORTER_2"/>
    <property type="match status" value="1"/>
</dbReference>
<dbReference type="InterPro" id="IPR051782">
    <property type="entry name" value="ABC_Transporter_VariousFunc"/>
</dbReference>
<dbReference type="InterPro" id="IPR003439">
    <property type="entry name" value="ABC_transporter-like_ATP-bd"/>
</dbReference>
<dbReference type="SUPFAM" id="SSF52540">
    <property type="entry name" value="P-loop containing nucleoside triphosphate hydrolases"/>
    <property type="match status" value="1"/>
</dbReference>
<dbReference type="PANTHER" id="PTHR42939">
    <property type="entry name" value="ABC TRANSPORTER ATP-BINDING PROTEIN ALBC-RELATED"/>
    <property type="match status" value="1"/>
</dbReference>
<evidence type="ECO:0000313" key="5">
    <source>
        <dbReference type="EMBL" id="MFD1675458.1"/>
    </source>
</evidence>
<dbReference type="Pfam" id="PF00005">
    <property type="entry name" value="ABC_tran"/>
    <property type="match status" value="1"/>
</dbReference>
<dbReference type="EMBL" id="JBHUCX010000028">
    <property type="protein sequence ID" value="MFD1675458.1"/>
    <property type="molecule type" value="Genomic_DNA"/>
</dbReference>
<evidence type="ECO:0000259" key="4">
    <source>
        <dbReference type="PROSITE" id="PS50893"/>
    </source>
</evidence>
<name>A0ABW4JJQ5_9BACL</name>
<dbReference type="InterPro" id="IPR027417">
    <property type="entry name" value="P-loop_NTPase"/>
</dbReference>
<evidence type="ECO:0000256" key="1">
    <source>
        <dbReference type="ARBA" id="ARBA00022448"/>
    </source>
</evidence>
<dbReference type="Gene3D" id="3.40.50.300">
    <property type="entry name" value="P-loop containing nucleotide triphosphate hydrolases"/>
    <property type="match status" value="1"/>
</dbReference>
<keyword evidence="3 5" id="KW-0067">ATP-binding</keyword>
<feature type="domain" description="ABC transporter" evidence="4">
    <location>
        <begin position="5"/>
        <end position="230"/>
    </location>
</feature>
<sequence>MQSAVEVEGLTKSYGSFTAVDHVSFQMEADKIYGLLGRNGAGKTTIMHMLTAQLFPTSGKLKVFGEAPYENNRVLSQTCFIKESQKYPDNFRLADVMEMAESFFPNWDRAYAQSLIADFGLPPRRRMKKLSRGMLSAAGIIVGLASRAPLTIFDEPYLGLDAVARNLFYDRLIEDYGSHPRTIVLSTHLIDEVSQILEHVMLIDKGRLILNENADVLRGRAFTVAGTTSAVEAFTARKKVVHRAPFGALTSATVTGSLTPAEQKQANALGLELAPVSLQQLVVHLTNQHGQEEETL</sequence>
<dbReference type="GO" id="GO:0005524">
    <property type="term" value="F:ATP binding"/>
    <property type="evidence" value="ECO:0007669"/>
    <property type="project" value="UniProtKB-KW"/>
</dbReference>
<keyword evidence="6" id="KW-1185">Reference proteome</keyword>
<dbReference type="InterPro" id="IPR003593">
    <property type="entry name" value="AAA+_ATPase"/>
</dbReference>
<evidence type="ECO:0000256" key="3">
    <source>
        <dbReference type="ARBA" id="ARBA00022840"/>
    </source>
</evidence>
<organism evidence="5 6">
    <name type="scientific">Alicyclobacillus fodiniaquatilis</name>
    <dbReference type="NCBI Taxonomy" id="1661150"/>
    <lineage>
        <taxon>Bacteria</taxon>
        <taxon>Bacillati</taxon>
        <taxon>Bacillota</taxon>
        <taxon>Bacilli</taxon>
        <taxon>Bacillales</taxon>
        <taxon>Alicyclobacillaceae</taxon>
        <taxon>Alicyclobacillus</taxon>
    </lineage>
</organism>
<dbReference type="CDD" id="cd03230">
    <property type="entry name" value="ABC_DR_subfamily_A"/>
    <property type="match status" value="1"/>
</dbReference>
<evidence type="ECO:0000313" key="6">
    <source>
        <dbReference type="Proteomes" id="UP001597079"/>
    </source>
</evidence>
<accession>A0ABW4JJQ5</accession>
<keyword evidence="2" id="KW-0547">Nucleotide-binding</keyword>
<dbReference type="Proteomes" id="UP001597079">
    <property type="component" value="Unassembled WGS sequence"/>
</dbReference>
<evidence type="ECO:0000256" key="2">
    <source>
        <dbReference type="ARBA" id="ARBA00022741"/>
    </source>
</evidence>
<reference evidence="6" key="1">
    <citation type="journal article" date="2019" name="Int. J. Syst. Evol. Microbiol.">
        <title>The Global Catalogue of Microorganisms (GCM) 10K type strain sequencing project: providing services to taxonomists for standard genome sequencing and annotation.</title>
        <authorList>
            <consortium name="The Broad Institute Genomics Platform"/>
            <consortium name="The Broad Institute Genome Sequencing Center for Infectious Disease"/>
            <person name="Wu L."/>
            <person name="Ma J."/>
        </authorList>
    </citation>
    <scope>NUCLEOTIDE SEQUENCE [LARGE SCALE GENOMIC DNA]</scope>
    <source>
        <strain evidence="6">CGMCC 1.12286</strain>
    </source>
</reference>